<evidence type="ECO:0000256" key="1">
    <source>
        <dbReference type="SAM" id="MobiDB-lite"/>
    </source>
</evidence>
<dbReference type="PANTHER" id="PTHR33095:SF129">
    <property type="entry name" value="DUF1645 FAMILY PROTEIN"/>
    <property type="match status" value="1"/>
</dbReference>
<dbReference type="Pfam" id="PF07816">
    <property type="entry name" value="DUF1645"/>
    <property type="match status" value="1"/>
</dbReference>
<dbReference type="PANTHER" id="PTHR33095">
    <property type="entry name" value="OS07G0619500 PROTEIN"/>
    <property type="match status" value="1"/>
</dbReference>
<dbReference type="EMBL" id="WOCE01000006">
    <property type="protein sequence ID" value="KAE9612714.1"/>
    <property type="molecule type" value="Genomic_DNA"/>
</dbReference>
<name>A0A6A4QHL2_LUPAL</name>
<proteinExistence type="predicted"/>
<dbReference type="Proteomes" id="UP000447434">
    <property type="component" value="Chromosome 6"/>
</dbReference>
<protein>
    <submittedName>
        <fullName evidence="2">Uncharacterized protein</fullName>
    </submittedName>
</protein>
<dbReference type="AlphaFoldDB" id="A0A6A4QHL2"/>
<accession>A0A6A4QHL2</accession>
<reference evidence="3" key="1">
    <citation type="journal article" date="2020" name="Nat. Commun.">
        <title>Genome sequence of the cluster root forming white lupin.</title>
        <authorList>
            <person name="Hufnagel B."/>
            <person name="Marques A."/>
            <person name="Soriano A."/>
            <person name="Marques L."/>
            <person name="Divol F."/>
            <person name="Doumas P."/>
            <person name="Sallet E."/>
            <person name="Mancinotti D."/>
            <person name="Carrere S."/>
            <person name="Marande W."/>
            <person name="Arribat S."/>
            <person name="Keller J."/>
            <person name="Huneau C."/>
            <person name="Blein T."/>
            <person name="Aime D."/>
            <person name="Laguerre M."/>
            <person name="Taylor J."/>
            <person name="Schubert V."/>
            <person name="Nelson M."/>
            <person name="Geu-Flores F."/>
            <person name="Crespi M."/>
            <person name="Gallardo-Guerrero K."/>
            <person name="Delaux P.-M."/>
            <person name="Salse J."/>
            <person name="Berges H."/>
            <person name="Guyot R."/>
            <person name="Gouzy J."/>
            <person name="Peret B."/>
        </authorList>
    </citation>
    <scope>NUCLEOTIDE SEQUENCE [LARGE SCALE GENOMIC DNA]</scope>
    <source>
        <strain evidence="3">cv. Amiga</strain>
    </source>
</reference>
<evidence type="ECO:0000313" key="2">
    <source>
        <dbReference type="EMBL" id="KAE9612714.1"/>
    </source>
</evidence>
<feature type="region of interest" description="Disordered" evidence="1">
    <location>
        <begin position="89"/>
        <end position="108"/>
    </location>
</feature>
<dbReference type="InterPro" id="IPR012442">
    <property type="entry name" value="DUF1645_plant"/>
</dbReference>
<gene>
    <name evidence="2" type="ORF">Lalb_Chr06g0176001</name>
</gene>
<keyword evidence="3" id="KW-1185">Reference proteome</keyword>
<organism evidence="2 3">
    <name type="scientific">Lupinus albus</name>
    <name type="common">White lupine</name>
    <name type="synonym">Lupinus termis</name>
    <dbReference type="NCBI Taxonomy" id="3870"/>
    <lineage>
        <taxon>Eukaryota</taxon>
        <taxon>Viridiplantae</taxon>
        <taxon>Streptophyta</taxon>
        <taxon>Embryophyta</taxon>
        <taxon>Tracheophyta</taxon>
        <taxon>Spermatophyta</taxon>
        <taxon>Magnoliopsida</taxon>
        <taxon>eudicotyledons</taxon>
        <taxon>Gunneridae</taxon>
        <taxon>Pentapetalae</taxon>
        <taxon>rosids</taxon>
        <taxon>fabids</taxon>
        <taxon>Fabales</taxon>
        <taxon>Fabaceae</taxon>
        <taxon>Papilionoideae</taxon>
        <taxon>50 kb inversion clade</taxon>
        <taxon>genistoids sensu lato</taxon>
        <taxon>core genistoids</taxon>
        <taxon>Genisteae</taxon>
        <taxon>Lupinus</taxon>
    </lineage>
</organism>
<sequence length="218" mass="24705">MQKEEEKEKEKEKEYLTCPSFSTYSSNNLANIADQLTQNDNHIHLNDDNSFEFVSLPSDQLFFNGGGWIPGDESDSLPLQFQMRNLLISDEDHRRDSPSSSSSSSEVVELDGIPASTYCVWTPKSAQSVQASPNRCKKSNSTGSSASPSKRWKVLDLLRRSNSDGKNTFLPETTSALEALYLGKRERRMKEKEKRKTYLPYKQHLIGYSSAFNSFPPF</sequence>
<evidence type="ECO:0000313" key="3">
    <source>
        <dbReference type="Proteomes" id="UP000447434"/>
    </source>
</evidence>
<comment type="caution">
    <text evidence="2">The sequence shown here is derived from an EMBL/GenBank/DDBJ whole genome shotgun (WGS) entry which is preliminary data.</text>
</comment>
<dbReference type="OrthoDB" id="1111059at2759"/>